<evidence type="ECO:0000259" key="8">
    <source>
        <dbReference type="PROSITE" id="PS50090"/>
    </source>
</evidence>
<dbReference type="Proteomes" id="UP000734854">
    <property type="component" value="Unassembled WGS sequence"/>
</dbReference>
<sequence length="269" mass="29950">MSHRPQDSETTLGLHSAAPPTPPCPLETGREGEQVKVCVRGHWRPSEDAKLKELVTQFGPHNWNLIAEKLPGRSGKSCRLRWFNQLDPKINRRAFSLVEEEKLLAFHRVYGNKWAHIARHFPGRTDNAVKNQWHVIMARRQRAQCSGYKSRKSTREINIVSSTGNHAWSGESSSVFNNRDESVSNYRQLQFLLGSEEKSGESENVCYGGLAQMGDQLGNSDLSSEGSATELATVVNHGAHYALLHGETETDGGRKDNVVFIDFLGVGAT</sequence>
<keyword evidence="2" id="KW-0677">Repeat</keyword>
<feature type="domain" description="HTH myb-type" evidence="9">
    <location>
        <begin position="91"/>
        <end position="141"/>
    </location>
</feature>
<feature type="domain" description="Myb-like" evidence="8">
    <location>
        <begin position="40"/>
        <end position="86"/>
    </location>
</feature>
<dbReference type="Pfam" id="PF00249">
    <property type="entry name" value="Myb_DNA-binding"/>
    <property type="match status" value="2"/>
</dbReference>
<name>A0A8J5GM04_ZINOF</name>
<proteinExistence type="predicted"/>
<evidence type="ECO:0000313" key="12">
    <source>
        <dbReference type="Proteomes" id="UP000734854"/>
    </source>
</evidence>
<dbReference type="PROSITE" id="PS51294">
    <property type="entry name" value="HTH_MYB"/>
    <property type="match status" value="2"/>
</dbReference>
<evidence type="ECO:0000313" key="10">
    <source>
        <dbReference type="EMBL" id="KAG6509825.1"/>
    </source>
</evidence>
<keyword evidence="5" id="KW-0804">Transcription</keyword>
<dbReference type="CDD" id="cd00167">
    <property type="entry name" value="SANT"/>
    <property type="match status" value="2"/>
</dbReference>
<evidence type="ECO:0000256" key="4">
    <source>
        <dbReference type="ARBA" id="ARBA00023125"/>
    </source>
</evidence>
<evidence type="ECO:0000256" key="7">
    <source>
        <dbReference type="SAM" id="MobiDB-lite"/>
    </source>
</evidence>
<dbReference type="EMBL" id="JACMSC010000007">
    <property type="protein sequence ID" value="KAG6513554.1"/>
    <property type="molecule type" value="Genomic_DNA"/>
</dbReference>
<feature type="region of interest" description="Disordered" evidence="7">
    <location>
        <begin position="1"/>
        <end position="29"/>
    </location>
</feature>
<dbReference type="OrthoDB" id="2143914at2759"/>
<dbReference type="PANTHER" id="PTHR45614:SF259">
    <property type="entry name" value="MYB DOMAIN PROTEIN 89-RELATED"/>
    <property type="match status" value="1"/>
</dbReference>
<dbReference type="InterPro" id="IPR050560">
    <property type="entry name" value="MYB_TF"/>
</dbReference>
<reference evidence="10 12" key="1">
    <citation type="submission" date="2020-08" db="EMBL/GenBank/DDBJ databases">
        <title>Plant Genome Project.</title>
        <authorList>
            <person name="Zhang R.-G."/>
        </authorList>
    </citation>
    <scope>NUCLEOTIDE SEQUENCE [LARGE SCALE GENOMIC DNA]</scope>
    <source>
        <tissue evidence="10">Rhizome</tissue>
    </source>
</reference>
<evidence type="ECO:0000256" key="1">
    <source>
        <dbReference type="ARBA" id="ARBA00004123"/>
    </source>
</evidence>
<dbReference type="FunFam" id="1.10.10.60:FF:000060">
    <property type="entry name" value="MYB transcription factor"/>
    <property type="match status" value="1"/>
</dbReference>
<accession>A0A8J5GM04</accession>
<dbReference type="GO" id="GO:0000978">
    <property type="term" value="F:RNA polymerase II cis-regulatory region sequence-specific DNA binding"/>
    <property type="evidence" value="ECO:0007669"/>
    <property type="project" value="TreeGrafter"/>
</dbReference>
<dbReference type="PROSITE" id="PS50090">
    <property type="entry name" value="MYB_LIKE"/>
    <property type="match status" value="2"/>
</dbReference>
<evidence type="ECO:0000313" key="11">
    <source>
        <dbReference type="EMBL" id="KAG6513554.1"/>
    </source>
</evidence>
<dbReference type="PANTHER" id="PTHR45614">
    <property type="entry name" value="MYB PROTEIN-RELATED"/>
    <property type="match status" value="1"/>
</dbReference>
<evidence type="ECO:0000256" key="2">
    <source>
        <dbReference type="ARBA" id="ARBA00022737"/>
    </source>
</evidence>
<evidence type="ECO:0000259" key="9">
    <source>
        <dbReference type="PROSITE" id="PS51294"/>
    </source>
</evidence>
<keyword evidence="3" id="KW-0805">Transcription regulation</keyword>
<dbReference type="InterPro" id="IPR017930">
    <property type="entry name" value="Myb_dom"/>
</dbReference>
<keyword evidence="12" id="KW-1185">Reference proteome</keyword>
<dbReference type="GO" id="GO:0005634">
    <property type="term" value="C:nucleus"/>
    <property type="evidence" value="ECO:0007669"/>
    <property type="project" value="UniProtKB-SubCell"/>
</dbReference>
<dbReference type="AlphaFoldDB" id="A0A8J5GM04"/>
<comment type="caution">
    <text evidence="10">The sequence shown here is derived from an EMBL/GenBank/DDBJ whole genome shotgun (WGS) entry which is preliminary data.</text>
</comment>
<keyword evidence="4" id="KW-0238">DNA-binding</keyword>
<comment type="subcellular location">
    <subcellularLocation>
        <location evidence="1">Nucleus</location>
    </subcellularLocation>
</comment>
<evidence type="ECO:0000256" key="5">
    <source>
        <dbReference type="ARBA" id="ARBA00023163"/>
    </source>
</evidence>
<keyword evidence="6" id="KW-0539">Nucleus</keyword>
<evidence type="ECO:0000256" key="6">
    <source>
        <dbReference type="ARBA" id="ARBA00023242"/>
    </source>
</evidence>
<dbReference type="SMART" id="SM00717">
    <property type="entry name" value="SANT"/>
    <property type="match status" value="2"/>
</dbReference>
<organism evidence="10 12">
    <name type="scientific">Zingiber officinale</name>
    <name type="common">Ginger</name>
    <name type="synonym">Amomum zingiber</name>
    <dbReference type="NCBI Taxonomy" id="94328"/>
    <lineage>
        <taxon>Eukaryota</taxon>
        <taxon>Viridiplantae</taxon>
        <taxon>Streptophyta</taxon>
        <taxon>Embryophyta</taxon>
        <taxon>Tracheophyta</taxon>
        <taxon>Spermatophyta</taxon>
        <taxon>Magnoliopsida</taxon>
        <taxon>Liliopsida</taxon>
        <taxon>Zingiberales</taxon>
        <taxon>Zingiberaceae</taxon>
        <taxon>Zingiber</taxon>
    </lineage>
</organism>
<gene>
    <name evidence="11" type="ORF">ZIOFF_023886</name>
    <name evidence="10" type="ORF">ZIOFF_027832</name>
</gene>
<dbReference type="InterPro" id="IPR001005">
    <property type="entry name" value="SANT/Myb"/>
</dbReference>
<feature type="domain" description="HTH myb-type" evidence="9">
    <location>
        <begin position="38"/>
        <end position="90"/>
    </location>
</feature>
<dbReference type="GO" id="GO:0000981">
    <property type="term" value="F:DNA-binding transcription factor activity, RNA polymerase II-specific"/>
    <property type="evidence" value="ECO:0007669"/>
    <property type="project" value="TreeGrafter"/>
</dbReference>
<protein>
    <submittedName>
        <fullName evidence="10">Uncharacterized protein</fullName>
    </submittedName>
</protein>
<feature type="domain" description="Myb-like" evidence="8">
    <location>
        <begin position="87"/>
        <end position="137"/>
    </location>
</feature>
<dbReference type="EMBL" id="JACMSC010000008">
    <property type="protein sequence ID" value="KAG6509825.1"/>
    <property type="molecule type" value="Genomic_DNA"/>
</dbReference>
<evidence type="ECO:0000256" key="3">
    <source>
        <dbReference type="ARBA" id="ARBA00023015"/>
    </source>
</evidence>